<accession>A0A815LS69</accession>
<evidence type="ECO:0008006" key="4">
    <source>
        <dbReference type="Google" id="ProtNLM"/>
    </source>
</evidence>
<protein>
    <recommendedName>
        <fullName evidence="4">FG-GAP repeat protein</fullName>
    </recommendedName>
</protein>
<dbReference type="Gene3D" id="2.130.10.130">
    <property type="entry name" value="Integrin alpha, N-terminal"/>
    <property type="match status" value="5"/>
</dbReference>
<sequence>MELLYTYLRLRKSSIVHDSKLRSLAVGDFNNDGQTDVVVTASGTNNIIIVLFYDNATSATKNTYSTGTESLPYWVVVDDFNSDNCLDIAVANYGIHNIEIFLGHGNGKFTNSTTLSTDSSRPIFINVGDFNNDNKSDIIIANYGTNSISIFFGYGNGSFKDQKIYFTGYDSNPRSLAIGDFNKDNYLDIAVANYGTNNIGILFGFGDGNFTNQQIYTTGPNSNPISIAIGDFNNDKNLDIVVANYGIGNIGVFLNLNNGTFTSQITYLVDVSSHLEYVTVGDLDNDNALDIITVDSNNNQVHVYTGYGNGAFAKISTFDIVGGSYPIAVAIADFNKDNQSDMAVIDYETNKLLILEGYSLMPSTRSKMYLLKASAHPGAVAIADFNNNNQLDIVLNGYDNSGVRIMFDYNETFLNEISYWTGNYSRPQCVYAIDLNNDSQIDIVTGNLGSSSVSVLLGYGDGNFTTAAIYSAGIGSMPSRIAVGDIDNDNHLDIISANKGSSSIGIFYGYGNGSFSSVTIYSTAISSNPQEIAIGDIDNDNILDIVISVVNPGGLFFFVGHNNRSFRMIEFYSTGSQSTPYSIALADFNRDNRSDVVIANAYFNEMRVLMGHGNGTFGKERIYPTGSESLPYFVIVTDFNQDDQLDIIISCFRNGQLLIFFGYGNGDFKLERTYYIGTDTNPCGLAVADFNNDKQLEIVVTLWGNGYVAILSEYYAVDFEKGIMYQMDYAPQPYSVAIGDFNKDNQSDIVLANSGSDTINVRIGLGNGTFEKQIIYSVSTGLHPRYVNTADVDNDGNLDIVTVDSMSDCVSVNLGYGNGNFKPPLRYFTGSGSRPCSFVFVDLNNDSRLDIITANEGTDNVAVLFGYNYATFYNQKAYRAVGNFGSRAAVVGDFNNDKYLDVAVVFYTTSNLGIFLGDGNGSFNTLLIFSTTMNSNPYSLVVSDVNMDGRLDVIVANVGTKNIGIFLGYGNGSFADVMTLSTGTNSQPWSVAVADFTNDGQMDIVVTIIGTHNIGIFYGYGNGSYAEMVSYRTDDNYFPEVVRIGDFNNDNQADIAVVYPDASNIGILLGYGNGSFAKHANYSIPYSTRPMWVALGDLNNDNKLDMVTANRDDNSMSIFVGYGNGSFDNPSTYPAGSGSRPLYVDIGDFNQDSILDIAIVNYGTNQISLQFGLGDATFLPGDLYSTGSGSQPNTLAVGDFNRDGRLDIVVANPGSDTIDVAIANAGTNTILLLYGKGDGTFGDEELYPLGYNYRPYSVAVTDLNHDGFMDIIIACYGTDDVEILLKRC</sequence>
<dbReference type="Proteomes" id="UP000663864">
    <property type="component" value="Unassembled WGS sequence"/>
</dbReference>
<reference evidence="2" key="1">
    <citation type="submission" date="2021-02" db="EMBL/GenBank/DDBJ databases">
        <authorList>
            <person name="Nowell W R."/>
        </authorList>
    </citation>
    <scope>NUCLEOTIDE SEQUENCE</scope>
</reference>
<proteinExistence type="predicted"/>
<name>A0A815LS69_9BILA</name>
<dbReference type="Gene3D" id="2.30.30.100">
    <property type="match status" value="4"/>
</dbReference>
<gene>
    <name evidence="2" type="ORF">ZHD862_LOCUS33672</name>
</gene>
<evidence type="ECO:0000313" key="2">
    <source>
        <dbReference type="EMBL" id="CAF1414412.1"/>
    </source>
</evidence>
<dbReference type="PANTHER" id="PTHR46580">
    <property type="entry name" value="SENSOR KINASE-RELATED"/>
    <property type="match status" value="1"/>
</dbReference>
<keyword evidence="1" id="KW-0732">Signal</keyword>
<dbReference type="SUPFAM" id="SSF69318">
    <property type="entry name" value="Integrin alpha N-terminal domain"/>
    <property type="match status" value="4"/>
</dbReference>
<evidence type="ECO:0000313" key="3">
    <source>
        <dbReference type="Proteomes" id="UP000663864"/>
    </source>
</evidence>
<dbReference type="PANTHER" id="PTHR46580:SF4">
    <property type="entry name" value="ATP_GTP-BINDING PROTEIN"/>
    <property type="match status" value="1"/>
</dbReference>
<dbReference type="InterPro" id="IPR013517">
    <property type="entry name" value="FG-GAP"/>
</dbReference>
<dbReference type="InterPro" id="IPR028994">
    <property type="entry name" value="Integrin_alpha_N"/>
</dbReference>
<evidence type="ECO:0000256" key="1">
    <source>
        <dbReference type="ARBA" id="ARBA00022729"/>
    </source>
</evidence>
<comment type="caution">
    <text evidence="2">The sequence shown here is derived from an EMBL/GenBank/DDBJ whole genome shotgun (WGS) entry which is preliminary data.</text>
</comment>
<dbReference type="EMBL" id="CAJNOT010004069">
    <property type="protein sequence ID" value="CAF1414412.1"/>
    <property type="molecule type" value="Genomic_DNA"/>
</dbReference>
<organism evidence="2 3">
    <name type="scientific">Rotaria sordida</name>
    <dbReference type="NCBI Taxonomy" id="392033"/>
    <lineage>
        <taxon>Eukaryota</taxon>
        <taxon>Metazoa</taxon>
        <taxon>Spiralia</taxon>
        <taxon>Gnathifera</taxon>
        <taxon>Rotifera</taxon>
        <taxon>Eurotatoria</taxon>
        <taxon>Bdelloidea</taxon>
        <taxon>Philodinida</taxon>
        <taxon>Philodinidae</taxon>
        <taxon>Rotaria</taxon>
    </lineage>
</organism>
<dbReference type="Pfam" id="PF13517">
    <property type="entry name" value="FG-GAP_3"/>
    <property type="match status" value="11"/>
</dbReference>